<organism evidence="2 3">
    <name type="scientific">Penicillium polonicum</name>
    <dbReference type="NCBI Taxonomy" id="60169"/>
    <lineage>
        <taxon>Eukaryota</taxon>
        <taxon>Fungi</taxon>
        <taxon>Dikarya</taxon>
        <taxon>Ascomycota</taxon>
        <taxon>Pezizomycotina</taxon>
        <taxon>Eurotiomycetes</taxon>
        <taxon>Eurotiomycetidae</taxon>
        <taxon>Eurotiales</taxon>
        <taxon>Aspergillaceae</taxon>
        <taxon>Penicillium</taxon>
    </lineage>
</organism>
<reference evidence="3" key="1">
    <citation type="journal article" date="2017" name="Nat. Microbiol.">
        <title>Global analysis of biosynthetic gene clusters reveals vast potential of secondary metabolite production in Penicillium species.</title>
        <authorList>
            <person name="Nielsen J.C."/>
            <person name="Grijseels S."/>
            <person name="Prigent S."/>
            <person name="Ji B."/>
            <person name="Dainat J."/>
            <person name="Nielsen K.F."/>
            <person name="Frisvad J.C."/>
            <person name="Workman M."/>
            <person name="Nielsen J."/>
        </authorList>
    </citation>
    <scope>NUCLEOTIDE SEQUENCE [LARGE SCALE GENOMIC DNA]</scope>
    <source>
        <strain evidence="3">IBT 4502</strain>
    </source>
</reference>
<comment type="caution">
    <text evidence="2">The sequence shown here is derived from an EMBL/GenBank/DDBJ whole genome shotgun (WGS) entry which is preliminary data.</text>
</comment>
<evidence type="ECO:0000259" key="1">
    <source>
        <dbReference type="Pfam" id="PF14737"/>
    </source>
</evidence>
<accession>A0A1V6NJI9</accession>
<sequence>MLVTGIPKVLHLFDPIGNTPAVSLTQDLPPQKNADVLLLGCGDVRHILFTIHTEHLAHTRRFLDITCCDVEKTAIARNILLVSLILDDVNGTNEQLIWNLLCHFRIDEASLGLLQTQTTKLLALSPSLKKWEQTQYGRVVRICDRVSLERVRDVWRFYAERREGNLLRRFNERLNDGRKISQEFRKFVSGQGLNVVSEIRASAPACLEASHDLGALYRNYWDSGTTETDKTTRSLAVHSNPMFCPENIHTLLHHDTNPVLGFHIGSCYIPIEQTSPRSGSSQKPELHEIVNSAKTEFQTWMKSFRAHSHADLVTLRFFVGDQMAFAYALQQMRTAGPSKPSHWYRDRYHFDPLVLDDEHYLNCLAPLVFDIIDTSYYIDHFGGLNLLTATSPLLRHDSWATLYSEGPVSTHETQASILGNYLGGETTTVTSLLGLVPVEAVTNTASSSAGMETLSQEVLRPSFQARPVVTRAAWKRPPSMSTAVIKTLDLIHFDSFGLAKVLHHVFLKMFANEDAFQLVVKLAIGQSPSQSTYNRTSFVAFLCPVKTRTSTDWNKTMDALVDLIDQDTTLAIAHVYKQEMYLWMHMKGLYSLGIFKVPPNAVNFHGQNGALQSWRNMPPIVSVTLRVPRSKLSPFISKVTKVGCTPPLHGILESSPRSANQWQHMFAATQIGFGTLKTKGFRFSNSFELEINEDLVGWSGNSPMFLSFYVPSWILLQEPRIATVSFAIEHSPAAIEAFGGDVERDLNIFTAMQNDVEHVYITKRQPNQSEVMTMCGFSPGDVKNHVDPQGNSETTITATVNENTGVISSFTSRVKILSEQPKALLRDGSGIKRSLRSPFSYALSLQKGPSFIANFPSAVLDSTARVKIARKSCYLELVADVAKPNDWPTLRSPMYPVLLDEGSPVLWNMPRLNVSSLPIIDLSSASSKGPIWLQQLLATMLSERELALNLDSPLAASPSVRAKLEFKNMLVNMFASFGQSDGRNVQIYTIDCYKERGVQMVFFLSKLLLDVSNRTAVLDAAVLPVHADDLMDVTRALIALSDIGHPPKGLRTSQDVMWLWKEALPAWTERCRTWDHKPSCEYVATGIIPLSVKYGERVLCSCGEGTVPTGFMPDFTPWEDLAKHAVRVAISPAFPSVLVEKPLTELPDLQICQVCAKDKADNGT</sequence>
<dbReference type="STRING" id="60169.A0A1V6NJI9"/>
<dbReference type="Proteomes" id="UP000191408">
    <property type="component" value="Unassembled WGS sequence"/>
</dbReference>
<gene>
    <name evidence="2" type="ORF">PENPOL_c007G07294</name>
</gene>
<dbReference type="EMBL" id="MDYM01000007">
    <property type="protein sequence ID" value="OQD64779.1"/>
    <property type="molecule type" value="Genomic_DNA"/>
</dbReference>
<evidence type="ECO:0000313" key="3">
    <source>
        <dbReference type="Proteomes" id="UP000191408"/>
    </source>
</evidence>
<dbReference type="Pfam" id="PF14737">
    <property type="entry name" value="DUF4470"/>
    <property type="match status" value="1"/>
</dbReference>
<evidence type="ECO:0000313" key="2">
    <source>
        <dbReference type="EMBL" id="OQD64779.1"/>
    </source>
</evidence>
<dbReference type="InterPro" id="IPR027974">
    <property type="entry name" value="DUF4470"/>
</dbReference>
<feature type="domain" description="DUF4470" evidence="1">
    <location>
        <begin position="15"/>
        <end position="105"/>
    </location>
</feature>
<dbReference type="AlphaFoldDB" id="A0A1V6NJI9"/>
<dbReference type="OrthoDB" id="432970at2759"/>
<protein>
    <recommendedName>
        <fullName evidence="1">DUF4470 domain-containing protein</fullName>
    </recommendedName>
</protein>
<keyword evidence="3" id="KW-1185">Reference proteome</keyword>
<name>A0A1V6NJI9_PENPO</name>
<proteinExistence type="predicted"/>